<dbReference type="OrthoDB" id="9794935at2"/>
<keyword evidence="2" id="KW-1185">Reference proteome</keyword>
<dbReference type="InterPro" id="IPR024747">
    <property type="entry name" value="Pyridox_Oxase-rel"/>
</dbReference>
<dbReference type="EMBL" id="CP032157">
    <property type="protein sequence ID" value="AXY77930.1"/>
    <property type="molecule type" value="Genomic_DNA"/>
</dbReference>
<dbReference type="InterPro" id="IPR012349">
    <property type="entry name" value="Split_barrel_FMN-bd"/>
</dbReference>
<evidence type="ECO:0000313" key="2">
    <source>
        <dbReference type="Proteomes" id="UP000263900"/>
    </source>
</evidence>
<accession>A0A3B7MXW9</accession>
<dbReference type="Gene3D" id="2.30.110.10">
    <property type="entry name" value="Electron Transport, Fmn-binding Protein, Chain A"/>
    <property type="match status" value="1"/>
</dbReference>
<protein>
    <submittedName>
        <fullName evidence="1">Pyridoxamine 5'-phosphate oxidase family protein</fullName>
    </submittedName>
</protein>
<dbReference type="AlphaFoldDB" id="A0A3B7MXW9"/>
<gene>
    <name evidence="1" type="ORF">D3H65_29795</name>
</gene>
<dbReference type="SUPFAM" id="SSF50475">
    <property type="entry name" value="FMN-binding split barrel"/>
    <property type="match status" value="1"/>
</dbReference>
<name>A0A3B7MXW9_9BACT</name>
<dbReference type="KEGG" id="pseg:D3H65_29795"/>
<proteinExistence type="predicted"/>
<organism evidence="1 2">
    <name type="scientific">Paraflavitalea soli</name>
    <dbReference type="NCBI Taxonomy" id="2315862"/>
    <lineage>
        <taxon>Bacteria</taxon>
        <taxon>Pseudomonadati</taxon>
        <taxon>Bacteroidota</taxon>
        <taxon>Chitinophagia</taxon>
        <taxon>Chitinophagales</taxon>
        <taxon>Chitinophagaceae</taxon>
        <taxon>Paraflavitalea</taxon>
    </lineage>
</organism>
<evidence type="ECO:0000313" key="1">
    <source>
        <dbReference type="EMBL" id="AXY77930.1"/>
    </source>
</evidence>
<reference evidence="1 2" key="1">
    <citation type="submission" date="2018-09" db="EMBL/GenBank/DDBJ databases">
        <title>Genome sequencing of strain 6GH32-13.</title>
        <authorList>
            <person name="Weon H.-Y."/>
            <person name="Heo J."/>
            <person name="Kwon S.-W."/>
        </authorList>
    </citation>
    <scope>NUCLEOTIDE SEQUENCE [LARGE SCALE GENOMIC DNA]</scope>
    <source>
        <strain evidence="1 2">5GH32-13</strain>
    </source>
</reference>
<dbReference type="Pfam" id="PF12900">
    <property type="entry name" value="Pyridox_ox_2"/>
    <property type="match status" value="1"/>
</dbReference>
<dbReference type="Proteomes" id="UP000263900">
    <property type="component" value="Chromosome"/>
</dbReference>
<sequence>MIYTTRQITISYAYDGTYTCCRADEGMKVAMMRSNPEICFEVDHFSNRTNWESVIAWGTYEELTEVEASKQALQKLVDRVLPLISSETVHLSPQWPFPAQDLKEIKGIVFRIRVKRRPAAMRTIEVQDPPKPNPHPSIPSKQTCILLYAVPVF</sequence>